<dbReference type="PATRIC" id="fig|571913.6.peg.365"/>
<evidence type="ECO:0000313" key="6">
    <source>
        <dbReference type="Proteomes" id="UP000066480"/>
    </source>
</evidence>
<dbReference type="InterPro" id="IPR001155">
    <property type="entry name" value="OxRdtase_FMN_N"/>
</dbReference>
<dbReference type="STRING" id="571913.VV02_01780"/>
<dbReference type="EMBL" id="CP011112">
    <property type="protein sequence ID" value="AKU14891.1"/>
    <property type="molecule type" value="Genomic_DNA"/>
</dbReference>
<sequence>MTTLWNPTTVGTMQLPHRLAMSPMTRDRALPDGTPGPSAPRYYAQRASLGLLITEGTQPNDDGQGYLLTPGSYTDEHVRGWRAVADAVHDAGGHLAIQLMHTGRMSHPDNTPHHRQPVAPSAIAPGAQMFTGTGMQDIPEPRALTTEEVRTTVEDFRRAAARAVEAGADAVEIHGANGYLVQQFLAEGSNHRTDEYGGSPSARAQFAIEVTRALVEEIGAERTGLRLSPASAEGGVDHAGIDEGETGRETYRHLISEIAPLRPAYLHLLHHGDELLLKEIRELWPTALLVNRPGRELDAIADDIDAGLADVVTVGAWALANPDLPERLRSGADLNEPDPATFYGGGDEGYVDYPTLATA</sequence>
<dbReference type="GO" id="GO:0016628">
    <property type="term" value="F:oxidoreductase activity, acting on the CH-CH group of donors, NAD or NADP as acceptor"/>
    <property type="evidence" value="ECO:0007669"/>
    <property type="project" value="UniProtKB-ARBA"/>
</dbReference>
<accession>A0A0K1JDV7</accession>
<dbReference type="AlphaFoldDB" id="A0A0K1JDV7"/>
<name>A0A0K1JDV7_9MICO</name>
<dbReference type="FunFam" id="3.20.20.70:FF:000059">
    <property type="entry name" value="N-ethylmaleimide reductase, FMN-linked"/>
    <property type="match status" value="1"/>
</dbReference>
<dbReference type="GO" id="GO:0005829">
    <property type="term" value="C:cytosol"/>
    <property type="evidence" value="ECO:0007669"/>
    <property type="project" value="UniProtKB-ARBA"/>
</dbReference>
<keyword evidence="3" id="KW-0560">Oxidoreductase</keyword>
<feature type="domain" description="NADH:flavin oxidoreductase/NADH oxidase N-terminal" evidence="4">
    <location>
        <begin position="4"/>
        <end position="334"/>
    </location>
</feature>
<proteinExistence type="inferred from homology"/>
<protein>
    <submittedName>
        <fullName evidence="5">1,2-oxophytodienoate reductase</fullName>
    </submittedName>
</protein>
<keyword evidence="6" id="KW-1185">Reference proteome</keyword>
<dbReference type="GO" id="GO:0010181">
    <property type="term" value="F:FMN binding"/>
    <property type="evidence" value="ECO:0007669"/>
    <property type="project" value="InterPro"/>
</dbReference>
<reference evidence="5 6" key="1">
    <citation type="submission" date="2015-03" db="EMBL/GenBank/DDBJ databases">
        <title>Luteipulveratus halotolerans sp. nov., a novel actinobacterium (Dermacoccaceae) from Sarawak, Malaysia.</title>
        <authorList>
            <person name="Juboi H."/>
            <person name="Basik A."/>
            <person name="Shamsul S.S."/>
            <person name="Arnold P."/>
            <person name="Schmitt E.K."/>
            <person name="Sanglier J.-J."/>
            <person name="Yeo T."/>
        </authorList>
    </citation>
    <scope>NUCLEOTIDE SEQUENCE [LARGE SCALE GENOMIC DNA]</scope>
    <source>
        <strain evidence="5 6">MN07-A0370</strain>
    </source>
</reference>
<dbReference type="KEGG" id="lmoi:VV02_01780"/>
<dbReference type="InterPro" id="IPR045247">
    <property type="entry name" value="Oye-like"/>
</dbReference>
<evidence type="ECO:0000256" key="2">
    <source>
        <dbReference type="ARBA" id="ARBA00005979"/>
    </source>
</evidence>
<gene>
    <name evidence="5" type="ORF">VV02_01780</name>
</gene>
<dbReference type="Proteomes" id="UP000066480">
    <property type="component" value="Chromosome"/>
</dbReference>
<dbReference type="SUPFAM" id="SSF51395">
    <property type="entry name" value="FMN-linked oxidoreductases"/>
    <property type="match status" value="1"/>
</dbReference>
<evidence type="ECO:0000256" key="1">
    <source>
        <dbReference type="ARBA" id="ARBA00001917"/>
    </source>
</evidence>
<dbReference type="PANTHER" id="PTHR22893">
    <property type="entry name" value="NADH OXIDOREDUCTASE-RELATED"/>
    <property type="match status" value="1"/>
</dbReference>
<comment type="cofactor">
    <cofactor evidence="1">
        <name>FMN</name>
        <dbReference type="ChEBI" id="CHEBI:58210"/>
    </cofactor>
</comment>
<dbReference type="PANTHER" id="PTHR22893:SF91">
    <property type="entry name" value="NADPH DEHYDROGENASE 2-RELATED"/>
    <property type="match status" value="1"/>
</dbReference>
<organism evidence="5 6">
    <name type="scientific">Luteipulveratus mongoliensis</name>
    <dbReference type="NCBI Taxonomy" id="571913"/>
    <lineage>
        <taxon>Bacteria</taxon>
        <taxon>Bacillati</taxon>
        <taxon>Actinomycetota</taxon>
        <taxon>Actinomycetes</taxon>
        <taxon>Micrococcales</taxon>
        <taxon>Dermacoccaceae</taxon>
        <taxon>Luteipulveratus</taxon>
    </lineage>
</organism>
<dbReference type="CDD" id="cd02933">
    <property type="entry name" value="OYE_like_FMN"/>
    <property type="match status" value="1"/>
</dbReference>
<dbReference type="Pfam" id="PF00724">
    <property type="entry name" value="Oxidored_FMN"/>
    <property type="match status" value="1"/>
</dbReference>
<dbReference type="OrthoDB" id="3169239at2"/>
<evidence type="ECO:0000256" key="3">
    <source>
        <dbReference type="ARBA" id="ARBA00023002"/>
    </source>
</evidence>
<dbReference type="InterPro" id="IPR013785">
    <property type="entry name" value="Aldolase_TIM"/>
</dbReference>
<dbReference type="Gene3D" id="3.20.20.70">
    <property type="entry name" value="Aldolase class I"/>
    <property type="match status" value="1"/>
</dbReference>
<dbReference type="RefSeq" id="WP_052589448.1">
    <property type="nucleotide sequence ID" value="NZ_CP011112.1"/>
</dbReference>
<evidence type="ECO:0000259" key="4">
    <source>
        <dbReference type="Pfam" id="PF00724"/>
    </source>
</evidence>
<comment type="similarity">
    <text evidence="2">Belongs to the NADH:flavin oxidoreductase/NADH oxidase family.</text>
</comment>
<evidence type="ECO:0000313" key="5">
    <source>
        <dbReference type="EMBL" id="AKU14891.1"/>
    </source>
</evidence>